<evidence type="ECO:0000256" key="2">
    <source>
        <dbReference type="ARBA" id="ARBA00022704"/>
    </source>
</evidence>
<protein>
    <submittedName>
        <fullName evidence="5">Cystatin domain</fullName>
    </submittedName>
</protein>
<keyword evidence="1" id="KW-0646">Protease inhibitor</keyword>
<proteinExistence type="predicted"/>
<dbReference type="Pfam" id="PF16845">
    <property type="entry name" value="SQAPI"/>
    <property type="match status" value="1"/>
</dbReference>
<dbReference type="GO" id="GO:0004869">
    <property type="term" value="F:cysteine-type endopeptidase inhibitor activity"/>
    <property type="evidence" value="ECO:0007669"/>
    <property type="project" value="UniProtKB-KW"/>
</dbReference>
<accession>A0AAN8UP99</accession>
<feature type="chain" id="PRO_5042811183" evidence="3">
    <location>
        <begin position="23"/>
        <end position="116"/>
    </location>
</feature>
<dbReference type="Proteomes" id="UP001370490">
    <property type="component" value="Unassembled WGS sequence"/>
</dbReference>
<dbReference type="AlphaFoldDB" id="A0AAN8UP99"/>
<dbReference type="PANTHER" id="PTHR47364">
    <property type="entry name" value="CYSTEINE PROTEINASE INHIBITOR 5"/>
    <property type="match status" value="1"/>
</dbReference>
<dbReference type="InterPro" id="IPR000010">
    <property type="entry name" value="Cystatin_dom"/>
</dbReference>
<evidence type="ECO:0000256" key="1">
    <source>
        <dbReference type="ARBA" id="ARBA00022690"/>
    </source>
</evidence>
<gene>
    <name evidence="5" type="ORF">RJ641_017582</name>
</gene>
<dbReference type="InterPro" id="IPR046350">
    <property type="entry name" value="Cystatin_sf"/>
</dbReference>
<evidence type="ECO:0000313" key="6">
    <source>
        <dbReference type="Proteomes" id="UP001370490"/>
    </source>
</evidence>
<dbReference type="EMBL" id="JBAMMX010000022">
    <property type="protein sequence ID" value="KAK6919160.1"/>
    <property type="molecule type" value="Genomic_DNA"/>
</dbReference>
<sequence length="116" mass="13008">MVKIEILALVLISLVLLDSISALPGGFHQIKNLKDPHVIEIAEFAVKEMNKSIRIATSKLKSIDQGSYQVVAGTRYRLHISTINIPDVGPRKYEVVVFEKLRSHDKQLVSYKPIDA</sequence>
<keyword evidence="2" id="KW-0789">Thiol protease inhibitor</keyword>
<evidence type="ECO:0000259" key="4">
    <source>
        <dbReference type="Pfam" id="PF16845"/>
    </source>
</evidence>
<feature type="domain" description="Cystatin" evidence="4">
    <location>
        <begin position="30"/>
        <end position="113"/>
    </location>
</feature>
<reference evidence="5 6" key="1">
    <citation type="submission" date="2023-12" db="EMBL/GenBank/DDBJ databases">
        <title>A high-quality genome assembly for Dillenia turbinata (Dilleniales).</title>
        <authorList>
            <person name="Chanderbali A."/>
        </authorList>
    </citation>
    <scope>NUCLEOTIDE SEQUENCE [LARGE SCALE GENOMIC DNA]</scope>
    <source>
        <strain evidence="5">LSX21</strain>
        <tissue evidence="5">Leaf</tissue>
    </source>
</reference>
<name>A0AAN8UP99_9MAGN</name>
<dbReference type="CDD" id="cd00042">
    <property type="entry name" value="CY"/>
    <property type="match status" value="1"/>
</dbReference>
<evidence type="ECO:0000256" key="3">
    <source>
        <dbReference type="SAM" id="SignalP"/>
    </source>
</evidence>
<comment type="caution">
    <text evidence="5">The sequence shown here is derived from an EMBL/GenBank/DDBJ whole genome shotgun (WGS) entry which is preliminary data.</text>
</comment>
<dbReference type="Gene3D" id="3.10.450.10">
    <property type="match status" value="1"/>
</dbReference>
<keyword evidence="6" id="KW-1185">Reference proteome</keyword>
<evidence type="ECO:0000313" key="5">
    <source>
        <dbReference type="EMBL" id="KAK6919160.1"/>
    </source>
</evidence>
<feature type="signal peptide" evidence="3">
    <location>
        <begin position="1"/>
        <end position="22"/>
    </location>
</feature>
<keyword evidence="3" id="KW-0732">Signal</keyword>
<dbReference type="PANTHER" id="PTHR47364:SF2">
    <property type="entry name" value="CYSTEINE PROTEINASE INHIBITOR 5"/>
    <property type="match status" value="1"/>
</dbReference>
<dbReference type="SUPFAM" id="SSF54403">
    <property type="entry name" value="Cystatin/monellin"/>
    <property type="match status" value="1"/>
</dbReference>
<organism evidence="5 6">
    <name type="scientific">Dillenia turbinata</name>
    <dbReference type="NCBI Taxonomy" id="194707"/>
    <lineage>
        <taxon>Eukaryota</taxon>
        <taxon>Viridiplantae</taxon>
        <taxon>Streptophyta</taxon>
        <taxon>Embryophyta</taxon>
        <taxon>Tracheophyta</taxon>
        <taxon>Spermatophyta</taxon>
        <taxon>Magnoliopsida</taxon>
        <taxon>eudicotyledons</taxon>
        <taxon>Gunneridae</taxon>
        <taxon>Pentapetalae</taxon>
        <taxon>Dilleniales</taxon>
        <taxon>Dilleniaceae</taxon>
        <taxon>Dillenia</taxon>
    </lineage>
</organism>